<dbReference type="InterPro" id="IPR010918">
    <property type="entry name" value="PurM-like_C_dom"/>
</dbReference>
<dbReference type="RefSeq" id="WP_126830322.1">
    <property type="nucleotide sequence ID" value="NZ_CBCRYB010000002.1"/>
</dbReference>
<feature type="binding site" evidence="9">
    <location>
        <begin position="132"/>
        <end position="134"/>
    </location>
    <ligand>
        <name>ATP</name>
        <dbReference type="ChEBI" id="CHEBI:30616"/>
        <note>ligand shared between dimeric partners</note>
    </ligand>
</feature>
<evidence type="ECO:0000256" key="7">
    <source>
        <dbReference type="ARBA" id="ARBA00022842"/>
    </source>
</evidence>
<keyword evidence="4 9" id="KW-0547">Nucleotide-binding</keyword>
<feature type="binding site" evidence="9">
    <location>
        <position position="85"/>
    </location>
    <ligand>
        <name>Mg(2+)</name>
        <dbReference type="ChEBI" id="CHEBI:18420"/>
    </ligand>
</feature>
<comment type="subunit">
    <text evidence="9">Homodimer.</text>
</comment>
<dbReference type="EMBL" id="NGJY01000001">
    <property type="protein sequence ID" value="RSU04751.1"/>
    <property type="molecule type" value="Genomic_DNA"/>
</dbReference>
<dbReference type="OrthoDB" id="9772934at2"/>
<evidence type="ECO:0000256" key="2">
    <source>
        <dbReference type="ARBA" id="ARBA00022679"/>
    </source>
</evidence>
<keyword evidence="7 9" id="KW-0460">Magnesium</keyword>
<dbReference type="PANTHER" id="PTHR10256">
    <property type="entry name" value="SELENIDE, WATER DIKINASE"/>
    <property type="match status" value="1"/>
</dbReference>
<dbReference type="PANTHER" id="PTHR10256:SF0">
    <property type="entry name" value="INACTIVE SELENIDE, WATER DIKINASE-LIKE PROTEIN-RELATED"/>
    <property type="match status" value="1"/>
</dbReference>
<evidence type="ECO:0000256" key="4">
    <source>
        <dbReference type="ARBA" id="ARBA00022741"/>
    </source>
</evidence>
<dbReference type="GO" id="GO:0000287">
    <property type="term" value="F:magnesium ion binding"/>
    <property type="evidence" value="ECO:0007669"/>
    <property type="project" value="UniProtKB-UniRule"/>
</dbReference>
<evidence type="ECO:0000256" key="1">
    <source>
        <dbReference type="ARBA" id="ARBA00008026"/>
    </source>
</evidence>
<feature type="binding site" description="in other chain" evidence="9">
    <location>
        <position position="85"/>
    </location>
    <ligand>
        <name>ATP</name>
        <dbReference type="ChEBI" id="CHEBI:30616"/>
        <note>ligand shared between dimeric partners</note>
    </ligand>
</feature>
<dbReference type="Gene3D" id="3.90.650.10">
    <property type="entry name" value="PurM-like C-terminal domain"/>
    <property type="match status" value="1"/>
</dbReference>
<dbReference type="InterPro" id="IPR036921">
    <property type="entry name" value="PurM-like_N_sf"/>
</dbReference>
<evidence type="ECO:0000256" key="8">
    <source>
        <dbReference type="ARBA" id="ARBA00023266"/>
    </source>
</evidence>
<evidence type="ECO:0000256" key="6">
    <source>
        <dbReference type="ARBA" id="ARBA00022840"/>
    </source>
</evidence>
<evidence type="ECO:0000259" key="11">
    <source>
        <dbReference type="Pfam" id="PF02769"/>
    </source>
</evidence>
<comment type="catalytic activity">
    <reaction evidence="9">
        <text>hydrogenselenide + ATP + H2O = selenophosphate + AMP + phosphate + 2 H(+)</text>
        <dbReference type="Rhea" id="RHEA:18737"/>
        <dbReference type="ChEBI" id="CHEBI:15377"/>
        <dbReference type="ChEBI" id="CHEBI:15378"/>
        <dbReference type="ChEBI" id="CHEBI:16144"/>
        <dbReference type="ChEBI" id="CHEBI:29317"/>
        <dbReference type="ChEBI" id="CHEBI:30616"/>
        <dbReference type="ChEBI" id="CHEBI:43474"/>
        <dbReference type="ChEBI" id="CHEBI:456215"/>
        <dbReference type="EC" id="2.7.9.3"/>
    </reaction>
</comment>
<dbReference type="GO" id="GO:0005737">
    <property type="term" value="C:cytoplasm"/>
    <property type="evidence" value="ECO:0007669"/>
    <property type="project" value="TreeGrafter"/>
</dbReference>
<dbReference type="GO" id="GO:0016260">
    <property type="term" value="P:selenocysteine biosynthetic process"/>
    <property type="evidence" value="ECO:0007669"/>
    <property type="project" value="InterPro"/>
</dbReference>
<feature type="binding site" evidence="9">
    <location>
        <position position="220"/>
    </location>
    <ligand>
        <name>Mg(2+)</name>
        <dbReference type="ChEBI" id="CHEBI:18420"/>
    </ligand>
</feature>
<keyword evidence="8 9" id="KW-0711">Selenium</keyword>
<evidence type="ECO:0000256" key="9">
    <source>
        <dbReference type="HAMAP-Rule" id="MF_00625"/>
    </source>
</evidence>
<sequence>MSEEQLFICGGCNAKIGPGDLSKILKDIPKTSSDKLLVGFDTADDAAVLKINDDTAIIQTLDFFPTMVADPYLYGKIAAANALSDVYAMGGEVLSAMNIVCFPEEKNIEILGEILKGGAEKVKEAGGVLVGGHSIHDSTPKYGLSVTGTIHPDKILQNNNCKEDDVLILTKPIGVGIITTAYSVGEVDEASFIEATDAMQTLNKYASEVFTKYPVNSCTDVTGFGLIGHLLEMLDDNYSAELIFEDIPYINAAYDCAKEFLITAGGQRNRNQFEQFVDNKTNDFAVEELIFDPQTSGGLLISVPQAIANDLLTELKENNVTASIIGKVTAAKPTKITIN</sequence>
<feature type="domain" description="PurM-like C-terminal" evidence="11">
    <location>
        <begin position="162"/>
        <end position="337"/>
    </location>
</feature>
<feature type="binding site" description="in other chain" evidence="9">
    <location>
        <position position="62"/>
    </location>
    <ligand>
        <name>ATP</name>
        <dbReference type="ChEBI" id="CHEBI:30616"/>
        <note>ligand shared between dimeric partners</note>
    </ligand>
</feature>
<keyword evidence="3 9" id="KW-0479">Metal-binding</keyword>
<evidence type="ECO:0000256" key="5">
    <source>
        <dbReference type="ARBA" id="ARBA00022777"/>
    </source>
</evidence>
<accession>A0A430AC16</accession>
<dbReference type="HAMAP" id="MF_00625">
    <property type="entry name" value="SelD"/>
    <property type="match status" value="1"/>
</dbReference>
<evidence type="ECO:0000313" key="12">
    <source>
        <dbReference type="EMBL" id="RSU04751.1"/>
    </source>
</evidence>
<feature type="site" description="Important for catalytic activity" evidence="9">
    <location>
        <position position="15"/>
    </location>
</feature>
<evidence type="ECO:0000256" key="3">
    <source>
        <dbReference type="ARBA" id="ARBA00022723"/>
    </source>
</evidence>
<comment type="similarity">
    <text evidence="1 9">Belongs to the selenophosphate synthase 1 family. Class I subfamily.</text>
</comment>
<feature type="domain" description="PurM-like N-terminal" evidence="10">
    <location>
        <begin position="44"/>
        <end position="149"/>
    </location>
</feature>
<dbReference type="Gene3D" id="3.30.1330.10">
    <property type="entry name" value="PurM-like, N-terminal domain"/>
    <property type="match status" value="1"/>
</dbReference>
<dbReference type="GO" id="GO:0004756">
    <property type="term" value="F:selenide, water dikinase activity"/>
    <property type="evidence" value="ECO:0007669"/>
    <property type="project" value="UniProtKB-UniRule"/>
</dbReference>
<keyword evidence="13" id="KW-1185">Reference proteome</keyword>
<comment type="cofactor">
    <cofactor evidence="9">
        <name>Mg(2+)</name>
        <dbReference type="ChEBI" id="CHEBI:18420"/>
    </cofactor>
    <text evidence="9">Binds 1 Mg(2+) ion per monomer.</text>
</comment>
<comment type="function">
    <text evidence="9">Synthesizes selenophosphate from selenide and ATP.</text>
</comment>
<dbReference type="Proteomes" id="UP000287101">
    <property type="component" value="Unassembled WGS sequence"/>
</dbReference>
<name>A0A430AC16_9ENTE</name>
<dbReference type="GO" id="GO:0005524">
    <property type="term" value="F:ATP binding"/>
    <property type="evidence" value="ECO:0007669"/>
    <property type="project" value="UniProtKB-UniRule"/>
</dbReference>
<feature type="binding site" description="in other chain" evidence="9">
    <location>
        <begin position="42"/>
        <end position="44"/>
    </location>
    <ligand>
        <name>ATP</name>
        <dbReference type="ChEBI" id="CHEBI:30616"/>
        <note>ligand shared between dimeric partners</note>
    </ligand>
</feature>
<organism evidence="12 13">
    <name type="scientific">Vagococcus fessus</name>
    <dbReference type="NCBI Taxonomy" id="120370"/>
    <lineage>
        <taxon>Bacteria</taxon>
        <taxon>Bacillati</taxon>
        <taxon>Bacillota</taxon>
        <taxon>Bacilli</taxon>
        <taxon>Lactobacillales</taxon>
        <taxon>Enterococcaceae</taxon>
        <taxon>Vagococcus</taxon>
    </lineage>
</organism>
<dbReference type="NCBIfam" id="TIGR00476">
    <property type="entry name" value="selD"/>
    <property type="match status" value="1"/>
</dbReference>
<keyword evidence="5 9" id="KW-0418">Kinase</keyword>
<dbReference type="InterPro" id="IPR023061">
    <property type="entry name" value="SelD_I"/>
</dbReference>
<proteinExistence type="inferred from homology"/>
<keyword evidence="6 9" id="KW-0067">ATP-binding</keyword>
<dbReference type="EC" id="2.7.9.3" evidence="9"/>
<dbReference type="InterPro" id="IPR004536">
    <property type="entry name" value="SPS/SelD"/>
</dbReference>
<keyword evidence="2 9" id="KW-0808">Transferase</keyword>
<dbReference type="SUPFAM" id="SSF55326">
    <property type="entry name" value="PurM N-terminal domain-like"/>
    <property type="match status" value="1"/>
</dbReference>
<evidence type="ECO:0000313" key="13">
    <source>
        <dbReference type="Proteomes" id="UP000287101"/>
    </source>
</evidence>
<feature type="active site" evidence="9">
    <location>
        <position position="12"/>
    </location>
</feature>
<feature type="binding site" evidence="9">
    <location>
        <position position="45"/>
    </location>
    <ligand>
        <name>Mg(2+)</name>
        <dbReference type="ChEBI" id="CHEBI:18420"/>
    </ligand>
</feature>
<reference evidence="12 13" key="1">
    <citation type="submission" date="2017-05" db="EMBL/GenBank/DDBJ databases">
        <title>Vagococcus spp. assemblies.</title>
        <authorList>
            <person name="Gulvik C.A."/>
        </authorList>
    </citation>
    <scope>NUCLEOTIDE SEQUENCE [LARGE SCALE GENOMIC DNA]</scope>
    <source>
        <strain evidence="12 13">CCUG 41755</strain>
    </source>
</reference>
<dbReference type="Pfam" id="PF00586">
    <property type="entry name" value="AIRS"/>
    <property type="match status" value="1"/>
</dbReference>
<dbReference type="InterPro" id="IPR036676">
    <property type="entry name" value="PurM-like_C_sf"/>
</dbReference>
<dbReference type="CDD" id="cd02195">
    <property type="entry name" value="SelD"/>
    <property type="match status" value="1"/>
</dbReference>
<dbReference type="FunFam" id="3.30.1330.10:FF:000003">
    <property type="entry name" value="Selenide, water dikinase"/>
    <property type="match status" value="1"/>
</dbReference>
<dbReference type="InterPro" id="IPR016188">
    <property type="entry name" value="PurM-like_N"/>
</dbReference>
<protein>
    <recommendedName>
        <fullName evidence="9">Selenide, water dikinase</fullName>
        <ecNumber evidence="9">2.7.9.3</ecNumber>
    </recommendedName>
    <alternativeName>
        <fullName evidence="9">Selenium donor protein</fullName>
    </alternativeName>
    <alternativeName>
        <fullName evidence="9">Selenophosphate synthase</fullName>
    </alternativeName>
</protein>
<feature type="binding site" description="in other chain" evidence="9">
    <location>
        <position position="15"/>
    </location>
    <ligand>
        <name>ATP</name>
        <dbReference type="ChEBI" id="CHEBI:30616"/>
        <note>ligand shared between dimeric partners</note>
    </ligand>
</feature>
<dbReference type="AlphaFoldDB" id="A0A430AC16"/>
<gene>
    <name evidence="9" type="primary">selD</name>
    <name evidence="12" type="ORF">CBF31_01655</name>
</gene>
<dbReference type="PIRSF" id="PIRSF036407">
    <property type="entry name" value="Selenphspht_syn"/>
    <property type="match status" value="1"/>
</dbReference>
<comment type="caution">
    <text evidence="12">The sequence shown here is derived from an EMBL/GenBank/DDBJ whole genome shotgun (WGS) entry which is preliminary data.</text>
</comment>
<dbReference type="SUPFAM" id="SSF56042">
    <property type="entry name" value="PurM C-terminal domain-like"/>
    <property type="match status" value="1"/>
</dbReference>
<evidence type="ECO:0000259" key="10">
    <source>
        <dbReference type="Pfam" id="PF00586"/>
    </source>
</evidence>
<dbReference type="Pfam" id="PF02769">
    <property type="entry name" value="AIRS_C"/>
    <property type="match status" value="1"/>
</dbReference>